<evidence type="ECO:0000313" key="9">
    <source>
        <dbReference type="Proteomes" id="UP000024404"/>
    </source>
</evidence>
<feature type="domain" description="Phosphagen kinase C-terminal" evidence="7">
    <location>
        <begin position="1"/>
        <end position="71"/>
    </location>
</feature>
<dbReference type="PROSITE" id="PS51510">
    <property type="entry name" value="PHOSPHAGEN_KINASE_C"/>
    <property type="match status" value="1"/>
</dbReference>
<dbReference type="EMBL" id="CMVM020000073">
    <property type="status" value="NOT_ANNOTATED_CDS"/>
    <property type="molecule type" value="Genomic_DNA"/>
</dbReference>
<comment type="caution">
    <text evidence="6">Lacks conserved residue(s) required for the propagation of feature annotation.</text>
</comment>
<dbReference type="GO" id="GO:0046314">
    <property type="term" value="P:phosphocreatine biosynthetic process"/>
    <property type="evidence" value="ECO:0007669"/>
    <property type="project" value="InterPro"/>
</dbReference>
<protein>
    <recommendedName>
        <fullName evidence="1">arginine kinase</fullName>
        <ecNumber evidence="1">2.7.3.3</ecNumber>
    </recommendedName>
</protein>
<name>A0A8R1TQJ7_ONCVO</name>
<feature type="binding site" evidence="6">
    <location>
        <begin position="24"/>
        <end position="29"/>
    </location>
    <ligand>
        <name>ATP</name>
        <dbReference type="ChEBI" id="CHEBI:30616"/>
    </ligand>
</feature>
<dbReference type="EnsemblMetazoa" id="OVOC2321.1">
    <property type="protein sequence ID" value="OVOC2321.1"/>
    <property type="gene ID" value="WBGene00239130"/>
</dbReference>
<dbReference type="Pfam" id="PF00217">
    <property type="entry name" value="ATP-gua_Ptrans"/>
    <property type="match status" value="1"/>
</dbReference>
<evidence type="ECO:0000256" key="2">
    <source>
        <dbReference type="ARBA" id="ARBA00022679"/>
    </source>
</evidence>
<sequence>MQMLVDTSQLGEEDHLRIISMQKSGNVGQHSESASAVYDISNKIRFGLKEFEAVKQMHDGVKQLIEMEKKA</sequence>
<evidence type="ECO:0000256" key="1">
    <source>
        <dbReference type="ARBA" id="ARBA00012230"/>
    </source>
</evidence>
<dbReference type="GO" id="GO:0004054">
    <property type="term" value="F:arginine kinase activity"/>
    <property type="evidence" value="ECO:0007669"/>
    <property type="project" value="UniProtKB-EC"/>
</dbReference>
<comment type="similarity">
    <text evidence="6">Belongs to the ATP:guanido phosphotransferase family.</text>
</comment>
<organism evidence="8 9">
    <name type="scientific">Onchocerca volvulus</name>
    <dbReference type="NCBI Taxonomy" id="6282"/>
    <lineage>
        <taxon>Eukaryota</taxon>
        <taxon>Metazoa</taxon>
        <taxon>Ecdysozoa</taxon>
        <taxon>Nematoda</taxon>
        <taxon>Chromadorea</taxon>
        <taxon>Rhabditida</taxon>
        <taxon>Spirurina</taxon>
        <taxon>Spiruromorpha</taxon>
        <taxon>Filarioidea</taxon>
        <taxon>Onchocercidae</taxon>
        <taxon>Onchocerca</taxon>
    </lineage>
</organism>
<dbReference type="PANTHER" id="PTHR11547:SF20">
    <property type="entry name" value="ARGININE KINASE"/>
    <property type="match status" value="1"/>
</dbReference>
<dbReference type="GO" id="GO:0005615">
    <property type="term" value="C:extracellular space"/>
    <property type="evidence" value="ECO:0007669"/>
    <property type="project" value="TreeGrafter"/>
</dbReference>
<dbReference type="PANTHER" id="PTHR11547">
    <property type="entry name" value="ARGININE OR CREATINE KINASE"/>
    <property type="match status" value="1"/>
</dbReference>
<keyword evidence="3 6" id="KW-0547">Nucleotide-binding</keyword>
<dbReference type="InterPro" id="IPR000749">
    <property type="entry name" value="ATP-guanido_PTrfase"/>
</dbReference>
<dbReference type="AlphaFoldDB" id="A0A8R1TQJ7"/>
<dbReference type="SUPFAM" id="SSF55931">
    <property type="entry name" value="Glutamine synthetase/guanido kinase"/>
    <property type="match status" value="1"/>
</dbReference>
<dbReference type="InterPro" id="IPR022414">
    <property type="entry name" value="ATP-guanido_PTrfase_cat"/>
</dbReference>
<evidence type="ECO:0000256" key="4">
    <source>
        <dbReference type="ARBA" id="ARBA00022777"/>
    </source>
</evidence>
<dbReference type="GO" id="GO:0004111">
    <property type="term" value="F:creatine kinase activity"/>
    <property type="evidence" value="ECO:0007669"/>
    <property type="project" value="InterPro"/>
</dbReference>
<evidence type="ECO:0000259" key="7">
    <source>
        <dbReference type="PROSITE" id="PS51510"/>
    </source>
</evidence>
<evidence type="ECO:0000313" key="8">
    <source>
        <dbReference type="EnsemblMetazoa" id="OVOC2321.1"/>
    </source>
</evidence>
<keyword evidence="2 6" id="KW-0808">Transferase</keyword>
<dbReference type="Proteomes" id="UP000024404">
    <property type="component" value="Unassembled WGS sequence"/>
</dbReference>
<dbReference type="InterPro" id="IPR014746">
    <property type="entry name" value="Gln_synth/guanido_kin_cat_dom"/>
</dbReference>
<evidence type="ECO:0000256" key="6">
    <source>
        <dbReference type="PROSITE-ProRule" id="PRU00843"/>
    </source>
</evidence>
<reference evidence="9" key="1">
    <citation type="submission" date="2013-10" db="EMBL/GenBank/DDBJ databases">
        <title>Genome sequencing of Onchocerca volvulus.</title>
        <authorList>
            <person name="Cotton J."/>
            <person name="Tsai J."/>
            <person name="Stanley E."/>
            <person name="Tracey A."/>
            <person name="Holroyd N."/>
            <person name="Lustigman S."/>
            <person name="Berriman M."/>
        </authorList>
    </citation>
    <scope>NUCLEOTIDE SEQUENCE</scope>
</reference>
<dbReference type="EC" id="2.7.3.3" evidence="1"/>
<evidence type="ECO:0000256" key="5">
    <source>
        <dbReference type="ARBA" id="ARBA00022840"/>
    </source>
</evidence>
<dbReference type="Gene3D" id="3.30.590.10">
    <property type="entry name" value="Glutamine synthetase/guanido kinase, catalytic domain"/>
    <property type="match status" value="1"/>
</dbReference>
<keyword evidence="4 6" id="KW-0418">Kinase</keyword>
<keyword evidence="9" id="KW-1185">Reference proteome</keyword>
<keyword evidence="5 6" id="KW-0067">ATP-binding</keyword>
<evidence type="ECO:0000256" key="3">
    <source>
        <dbReference type="ARBA" id="ARBA00022741"/>
    </source>
</evidence>
<accession>A0A8R1TQJ7</accession>
<dbReference type="GO" id="GO:0005524">
    <property type="term" value="F:ATP binding"/>
    <property type="evidence" value="ECO:0007669"/>
    <property type="project" value="UniProtKB-UniRule"/>
</dbReference>
<proteinExistence type="inferred from homology"/>
<reference evidence="8" key="2">
    <citation type="submission" date="2022-06" db="UniProtKB">
        <authorList>
            <consortium name="EnsemblMetazoa"/>
        </authorList>
    </citation>
    <scope>IDENTIFICATION</scope>
</reference>